<proteinExistence type="predicted"/>
<evidence type="ECO:0000313" key="2">
    <source>
        <dbReference type="Proteomes" id="UP000775213"/>
    </source>
</evidence>
<dbReference type="PANTHER" id="PTHR35488:SF2">
    <property type="entry name" value="OS05G0358900 PROTEIN"/>
    <property type="match status" value="1"/>
</dbReference>
<keyword evidence="2" id="KW-1185">Reference proteome</keyword>
<accession>A0AAV7HR00</accession>
<reference evidence="1 2" key="1">
    <citation type="journal article" date="2021" name="Hortic Res">
        <title>Chromosome-scale assembly of the Dendrobium chrysotoxum genome enhances the understanding of orchid evolution.</title>
        <authorList>
            <person name="Zhang Y."/>
            <person name="Zhang G.Q."/>
            <person name="Zhang D."/>
            <person name="Liu X.D."/>
            <person name="Xu X.Y."/>
            <person name="Sun W.H."/>
            <person name="Yu X."/>
            <person name="Zhu X."/>
            <person name="Wang Z.W."/>
            <person name="Zhao X."/>
            <person name="Zhong W.Y."/>
            <person name="Chen H."/>
            <person name="Yin W.L."/>
            <person name="Huang T."/>
            <person name="Niu S.C."/>
            <person name="Liu Z.J."/>
        </authorList>
    </citation>
    <scope>NUCLEOTIDE SEQUENCE [LARGE SCALE GENOMIC DNA]</scope>
    <source>
        <strain evidence="1">Lindl</strain>
    </source>
</reference>
<evidence type="ECO:0000313" key="1">
    <source>
        <dbReference type="EMBL" id="KAH0470018.1"/>
    </source>
</evidence>
<comment type="caution">
    <text evidence="1">The sequence shown here is derived from an EMBL/GenBank/DDBJ whole genome shotgun (WGS) entry which is preliminary data.</text>
</comment>
<dbReference type="AlphaFoldDB" id="A0AAV7HR00"/>
<organism evidence="1 2">
    <name type="scientific">Dendrobium chrysotoxum</name>
    <name type="common">Orchid</name>
    <dbReference type="NCBI Taxonomy" id="161865"/>
    <lineage>
        <taxon>Eukaryota</taxon>
        <taxon>Viridiplantae</taxon>
        <taxon>Streptophyta</taxon>
        <taxon>Embryophyta</taxon>
        <taxon>Tracheophyta</taxon>
        <taxon>Spermatophyta</taxon>
        <taxon>Magnoliopsida</taxon>
        <taxon>Liliopsida</taxon>
        <taxon>Asparagales</taxon>
        <taxon>Orchidaceae</taxon>
        <taxon>Epidendroideae</taxon>
        <taxon>Malaxideae</taxon>
        <taxon>Dendrobiinae</taxon>
        <taxon>Dendrobium</taxon>
    </lineage>
</organism>
<protein>
    <submittedName>
        <fullName evidence="1">Uncharacterized protein</fullName>
    </submittedName>
</protein>
<dbReference type="Proteomes" id="UP000775213">
    <property type="component" value="Unassembled WGS sequence"/>
</dbReference>
<name>A0AAV7HR00_DENCH</name>
<dbReference type="PANTHER" id="PTHR35488">
    <property type="entry name" value="OS05G0358900 PROTEIN-RELATED"/>
    <property type="match status" value="1"/>
</dbReference>
<gene>
    <name evidence="1" type="ORF">IEQ34_001576</name>
</gene>
<sequence>METKATIFPMPIPHHYSDYGFDPQIDYFQALEEARRHGKRSDGCRSADALRFKLQKPISKEERTKSKKRRQWWKNAFGLFWKSGRSVGRSVGRNRVPSGPLYATESMPCRAVRANSGPLSAAEFIETQVPYFSLRDLNLLESNELSAGEATMRPIYLVT</sequence>
<dbReference type="EMBL" id="JAGFBR010000002">
    <property type="protein sequence ID" value="KAH0470018.1"/>
    <property type="molecule type" value="Genomic_DNA"/>
</dbReference>